<keyword evidence="1" id="KW-0812">Transmembrane</keyword>
<comment type="caution">
    <text evidence="2">The sequence shown here is derived from an EMBL/GenBank/DDBJ whole genome shotgun (WGS) entry which is preliminary data.</text>
</comment>
<keyword evidence="3" id="KW-1185">Reference proteome</keyword>
<dbReference type="InterPro" id="IPR019428">
    <property type="entry name" value="7TM_GPCR_serpentine_rcpt_Str"/>
</dbReference>
<dbReference type="AlphaFoldDB" id="A0AAV5VLW2"/>
<dbReference type="Pfam" id="PF10326">
    <property type="entry name" value="7TM_GPCR_Str"/>
    <property type="match status" value="1"/>
</dbReference>
<organism evidence="2 3">
    <name type="scientific">Pristionchus fissidentatus</name>
    <dbReference type="NCBI Taxonomy" id="1538716"/>
    <lineage>
        <taxon>Eukaryota</taxon>
        <taxon>Metazoa</taxon>
        <taxon>Ecdysozoa</taxon>
        <taxon>Nematoda</taxon>
        <taxon>Chromadorea</taxon>
        <taxon>Rhabditida</taxon>
        <taxon>Rhabditina</taxon>
        <taxon>Diplogasteromorpha</taxon>
        <taxon>Diplogasteroidea</taxon>
        <taxon>Neodiplogasteridae</taxon>
        <taxon>Pristionchus</taxon>
    </lineage>
</organism>
<feature type="non-terminal residue" evidence="2">
    <location>
        <position position="1"/>
    </location>
</feature>
<feature type="transmembrane region" description="Helical" evidence="1">
    <location>
        <begin position="12"/>
        <end position="36"/>
    </location>
</feature>
<feature type="transmembrane region" description="Helical" evidence="1">
    <location>
        <begin position="78"/>
        <end position="100"/>
    </location>
</feature>
<evidence type="ECO:0000313" key="3">
    <source>
        <dbReference type="Proteomes" id="UP001432322"/>
    </source>
</evidence>
<sequence length="131" mass="14179">SPAVYSVLNNPCSILVVIVFTSLISAVITVVGVTIFVPRPDFTAQVCAEFNEVLMANFCDKVFLGGSVKETLDNQQSLLLLLIFMSGIASAVGLILFFGYKIDKAVSEPKLSINTVSLHKKTMKILIVQVI</sequence>
<feature type="non-terminal residue" evidence="2">
    <location>
        <position position="131"/>
    </location>
</feature>
<name>A0AAV5VLW2_9BILA</name>
<keyword evidence="1" id="KW-1133">Transmembrane helix</keyword>
<evidence type="ECO:0000256" key="1">
    <source>
        <dbReference type="SAM" id="Phobius"/>
    </source>
</evidence>
<proteinExistence type="predicted"/>
<reference evidence="2" key="1">
    <citation type="submission" date="2023-10" db="EMBL/GenBank/DDBJ databases">
        <title>Genome assembly of Pristionchus species.</title>
        <authorList>
            <person name="Yoshida K."/>
            <person name="Sommer R.J."/>
        </authorList>
    </citation>
    <scope>NUCLEOTIDE SEQUENCE</scope>
    <source>
        <strain evidence="2">RS5133</strain>
    </source>
</reference>
<keyword evidence="1" id="KW-0472">Membrane</keyword>
<dbReference type="Proteomes" id="UP001432322">
    <property type="component" value="Unassembled WGS sequence"/>
</dbReference>
<accession>A0AAV5VLW2</accession>
<protein>
    <submittedName>
        <fullName evidence="2">Uncharacterized protein</fullName>
    </submittedName>
</protein>
<gene>
    <name evidence="2" type="ORF">PFISCL1PPCAC_11685</name>
</gene>
<dbReference type="EMBL" id="BTSY01000003">
    <property type="protein sequence ID" value="GMT20388.1"/>
    <property type="molecule type" value="Genomic_DNA"/>
</dbReference>
<evidence type="ECO:0000313" key="2">
    <source>
        <dbReference type="EMBL" id="GMT20388.1"/>
    </source>
</evidence>